<dbReference type="InterPro" id="IPR006501">
    <property type="entry name" value="Pectinesterase_inhib_dom"/>
</dbReference>
<dbReference type="Pfam" id="PF04043">
    <property type="entry name" value="PMEI"/>
    <property type="match status" value="1"/>
</dbReference>
<dbReference type="PANTHER" id="PTHR31080:SF158">
    <property type="entry name" value="PLANT INVERTASE_PECTIN METHYLESTERASE INHIBITOR SUPERFAMILY PROTEIN"/>
    <property type="match status" value="1"/>
</dbReference>
<dbReference type="NCBIfam" id="TIGR01614">
    <property type="entry name" value="PME_inhib"/>
    <property type="match status" value="1"/>
</dbReference>
<organism evidence="9 10">
    <name type="scientific">Malus domestica</name>
    <name type="common">Apple</name>
    <name type="synonym">Pyrus malus</name>
    <dbReference type="NCBI Taxonomy" id="3750"/>
    <lineage>
        <taxon>Eukaryota</taxon>
        <taxon>Viridiplantae</taxon>
        <taxon>Streptophyta</taxon>
        <taxon>Embryophyta</taxon>
        <taxon>Tracheophyta</taxon>
        <taxon>Spermatophyta</taxon>
        <taxon>Magnoliopsida</taxon>
        <taxon>eudicotyledons</taxon>
        <taxon>Gunneridae</taxon>
        <taxon>Pentapetalae</taxon>
        <taxon>rosids</taxon>
        <taxon>fabids</taxon>
        <taxon>Rosales</taxon>
        <taxon>Rosaceae</taxon>
        <taxon>Amygdaloideae</taxon>
        <taxon>Maleae</taxon>
        <taxon>Malus</taxon>
    </lineage>
</organism>
<keyword evidence="7" id="KW-0812">Transmembrane</keyword>
<sequence length="209" mass="22681">MASCSSYIFVSLIFHAIWLICSTQLLVSGKGDKTYVQEACSNYVQEACSVTRYRDVCIHSLSPFSSSAKNSPSRWARAGVSVSLSEAKSATRYLVTLKTHGGGLKGRNEVALSDCIECFQNAIDELHKSLDVLRTLTKMTFDTKMADLNTWLSAALTNGDTCLDGFEGQNGKPVKLLQDRVLKVTYITSNALALVNKLATTGLGSLPNL</sequence>
<keyword evidence="7" id="KW-0472">Membrane</keyword>
<keyword evidence="3" id="KW-0964">Secreted</keyword>
<evidence type="ECO:0000256" key="4">
    <source>
        <dbReference type="ARBA" id="ARBA00022729"/>
    </source>
</evidence>
<proteinExistence type="inferred from homology"/>
<dbReference type="CDD" id="cd15798">
    <property type="entry name" value="PMEI-like_3"/>
    <property type="match status" value="1"/>
</dbReference>
<keyword evidence="7" id="KW-1133">Transmembrane helix</keyword>
<gene>
    <name evidence="9" type="ORF">DVH24_027284</name>
</gene>
<evidence type="ECO:0000256" key="3">
    <source>
        <dbReference type="ARBA" id="ARBA00022525"/>
    </source>
</evidence>
<dbReference type="EMBL" id="RDQH01000337">
    <property type="protein sequence ID" value="RXH84385.1"/>
    <property type="molecule type" value="Genomic_DNA"/>
</dbReference>
<accession>A0A498IQG5</accession>
<comment type="similarity">
    <text evidence="6">Belongs to the PMEI family.</text>
</comment>
<feature type="domain" description="Pectinesterase inhibitor" evidence="8">
    <location>
        <begin position="39"/>
        <end position="194"/>
    </location>
</feature>
<evidence type="ECO:0000259" key="8">
    <source>
        <dbReference type="SMART" id="SM00856"/>
    </source>
</evidence>
<dbReference type="InterPro" id="IPR051955">
    <property type="entry name" value="PME_Inhibitor"/>
</dbReference>
<keyword evidence="4" id="KW-0732">Signal</keyword>
<dbReference type="Proteomes" id="UP000290289">
    <property type="component" value="Chromosome 11"/>
</dbReference>
<keyword evidence="5" id="KW-1015">Disulfide bond</keyword>
<reference evidence="9 10" key="1">
    <citation type="submission" date="2018-10" db="EMBL/GenBank/DDBJ databases">
        <title>A high-quality apple genome assembly.</title>
        <authorList>
            <person name="Hu J."/>
        </authorList>
    </citation>
    <scope>NUCLEOTIDE SEQUENCE [LARGE SCALE GENOMIC DNA]</scope>
    <source>
        <strain evidence="10">cv. HFTH1</strain>
        <tissue evidence="9">Young leaf</tissue>
    </source>
</reference>
<evidence type="ECO:0000256" key="6">
    <source>
        <dbReference type="ARBA" id="ARBA00038471"/>
    </source>
</evidence>
<dbReference type="SMART" id="SM00856">
    <property type="entry name" value="PMEI"/>
    <property type="match status" value="1"/>
</dbReference>
<evidence type="ECO:0000313" key="9">
    <source>
        <dbReference type="EMBL" id="RXH84385.1"/>
    </source>
</evidence>
<dbReference type="GO" id="GO:0048046">
    <property type="term" value="C:apoplast"/>
    <property type="evidence" value="ECO:0007669"/>
    <property type="project" value="UniProtKB-SubCell"/>
</dbReference>
<evidence type="ECO:0000256" key="7">
    <source>
        <dbReference type="SAM" id="Phobius"/>
    </source>
</evidence>
<keyword evidence="2" id="KW-0052">Apoplast</keyword>
<dbReference type="Gene3D" id="1.20.140.40">
    <property type="entry name" value="Invertase/pectin methylesterase inhibitor family protein"/>
    <property type="match status" value="1"/>
</dbReference>
<evidence type="ECO:0000256" key="5">
    <source>
        <dbReference type="ARBA" id="ARBA00023157"/>
    </source>
</evidence>
<evidence type="ECO:0000313" key="10">
    <source>
        <dbReference type="Proteomes" id="UP000290289"/>
    </source>
</evidence>
<evidence type="ECO:0000256" key="1">
    <source>
        <dbReference type="ARBA" id="ARBA00004271"/>
    </source>
</evidence>
<dbReference type="PANTHER" id="PTHR31080">
    <property type="entry name" value="PECTINESTERASE INHIBITOR-LIKE"/>
    <property type="match status" value="1"/>
</dbReference>
<dbReference type="InterPro" id="IPR035513">
    <property type="entry name" value="Invertase/methylesterase_inhib"/>
</dbReference>
<name>A0A498IQG5_MALDO</name>
<protein>
    <recommendedName>
        <fullName evidence="8">Pectinesterase inhibitor domain-containing protein</fullName>
    </recommendedName>
</protein>
<keyword evidence="10" id="KW-1185">Reference proteome</keyword>
<evidence type="ECO:0000256" key="2">
    <source>
        <dbReference type="ARBA" id="ARBA00022523"/>
    </source>
</evidence>
<dbReference type="AlphaFoldDB" id="A0A498IQG5"/>
<feature type="transmembrane region" description="Helical" evidence="7">
    <location>
        <begin position="6"/>
        <end position="27"/>
    </location>
</feature>
<comment type="subcellular location">
    <subcellularLocation>
        <location evidence="1">Secreted</location>
        <location evidence="1">Extracellular space</location>
        <location evidence="1">Apoplast</location>
    </subcellularLocation>
</comment>
<dbReference type="GO" id="GO:0004857">
    <property type="term" value="F:enzyme inhibitor activity"/>
    <property type="evidence" value="ECO:0007669"/>
    <property type="project" value="InterPro"/>
</dbReference>
<comment type="caution">
    <text evidence="9">The sequence shown here is derived from an EMBL/GenBank/DDBJ whole genome shotgun (WGS) entry which is preliminary data.</text>
</comment>
<dbReference type="SUPFAM" id="SSF101148">
    <property type="entry name" value="Plant invertase/pectin methylesterase inhibitor"/>
    <property type="match status" value="1"/>
</dbReference>
<dbReference type="FunFam" id="1.20.140.40:FF:000006">
    <property type="entry name" value="Pectinesterase inhibitor 3"/>
    <property type="match status" value="1"/>
</dbReference>